<evidence type="ECO:0000256" key="1">
    <source>
        <dbReference type="SAM" id="SignalP"/>
    </source>
</evidence>
<dbReference type="Proteomes" id="UP000198648">
    <property type="component" value="Unassembled WGS sequence"/>
</dbReference>
<dbReference type="PROSITE" id="PS50835">
    <property type="entry name" value="IG_LIKE"/>
    <property type="match status" value="1"/>
</dbReference>
<dbReference type="InterPro" id="IPR007110">
    <property type="entry name" value="Ig-like_dom"/>
</dbReference>
<proteinExistence type="predicted"/>
<feature type="chain" id="PRO_5011617263" description="Ig-like domain-containing protein" evidence="1">
    <location>
        <begin position="20"/>
        <end position="576"/>
    </location>
</feature>
<organism evidence="3 4">
    <name type="scientific">Flavobacterium urocaniciphilum</name>
    <dbReference type="NCBI Taxonomy" id="1299341"/>
    <lineage>
        <taxon>Bacteria</taxon>
        <taxon>Pseudomonadati</taxon>
        <taxon>Bacteroidota</taxon>
        <taxon>Flavobacteriia</taxon>
        <taxon>Flavobacteriales</taxon>
        <taxon>Flavobacteriaceae</taxon>
        <taxon>Flavobacterium</taxon>
    </lineage>
</organism>
<gene>
    <name evidence="3" type="ORF">SAMN05444005_102553</name>
</gene>
<name>A0A1H9B8K9_9FLAO</name>
<dbReference type="AlphaFoldDB" id="A0A1H9B8K9"/>
<dbReference type="EMBL" id="FOEI01000002">
    <property type="protein sequence ID" value="SEP85031.1"/>
    <property type="molecule type" value="Genomic_DNA"/>
</dbReference>
<sequence length="576" mass="60001">MKKLLLLFFTFLSINFVFSQTSCADLEPICGEIAPSGSIIGLPSLGSPGCLGSAPNPNWYVIKFEEASSNPAIFDLHQGNNPPLYNNTDIDFICWGPFTQTQIQSGTACNSLYDFPSTTIPNNIVDCSYSASATEQITIPNISSPNSYYILLITNFSGQAGSFVLTPFSTNPAVMPQANCAVVCGVDLGPTSTSIYPNPPAINTVTICGGTTTQTLHCNFQNPPANQNTLAYQWYLNGVLQPALTTKSVTVNQAGTWKVVVTRPGCNNPSEDSVIINFGSNPTAVTPPTQVGAAGECNPVFNLTSLIPSIVAPANPSTVTVTFYTDEFFLSPITNPSNYSVSTDTMVYFVVENVCGTIDSSFMLDVNCVNNATAIGNSICSGTNGQLTFSGPANATVTFTEGSNTYNVTLNASGTFVWTTPGVLTSNTTYTITNVAAGTPVVNTPLNNTVTITVTQQPTMTSFTGTTSICNGSSTNLTFVGTPNTIVTYSDGTSTLTTPLDATGNGSVTVTPTASTTYTLSGIATTGTPVCTNTATGSVTITVNIPPVAGTDGSTTVCETSAAVIDLYSLITGEQA</sequence>
<feature type="signal peptide" evidence="1">
    <location>
        <begin position="1"/>
        <end position="19"/>
    </location>
</feature>
<evidence type="ECO:0000259" key="2">
    <source>
        <dbReference type="PROSITE" id="PS50835"/>
    </source>
</evidence>
<dbReference type="InterPro" id="IPR013783">
    <property type="entry name" value="Ig-like_fold"/>
</dbReference>
<feature type="domain" description="Ig-like" evidence="2">
    <location>
        <begin position="200"/>
        <end position="277"/>
    </location>
</feature>
<evidence type="ECO:0000313" key="4">
    <source>
        <dbReference type="Proteomes" id="UP000198648"/>
    </source>
</evidence>
<dbReference type="Gene3D" id="2.60.40.10">
    <property type="entry name" value="Immunoglobulins"/>
    <property type="match status" value="1"/>
</dbReference>
<keyword evidence="4" id="KW-1185">Reference proteome</keyword>
<keyword evidence="1" id="KW-0732">Signal</keyword>
<reference evidence="3 4" key="1">
    <citation type="submission" date="2016-10" db="EMBL/GenBank/DDBJ databases">
        <authorList>
            <person name="de Groot N.N."/>
        </authorList>
    </citation>
    <scope>NUCLEOTIDE SEQUENCE [LARGE SCALE GENOMIC DNA]</scope>
    <source>
        <strain evidence="3 4">DSM 27078</strain>
    </source>
</reference>
<dbReference type="STRING" id="1299341.SAMN05444005_102553"/>
<feature type="non-terminal residue" evidence="3">
    <location>
        <position position="576"/>
    </location>
</feature>
<accession>A0A1H9B8K9</accession>
<protein>
    <recommendedName>
        <fullName evidence="2">Ig-like domain-containing protein</fullName>
    </recommendedName>
</protein>
<evidence type="ECO:0000313" key="3">
    <source>
        <dbReference type="EMBL" id="SEP85031.1"/>
    </source>
</evidence>